<dbReference type="SUPFAM" id="SSF140931">
    <property type="entry name" value="Fic-like"/>
    <property type="match status" value="1"/>
</dbReference>
<keyword evidence="3" id="KW-1185">Reference proteome</keyword>
<reference evidence="2 3" key="1">
    <citation type="submission" date="2019-08" db="EMBL/GenBank/DDBJ databases">
        <title>In-depth cultivation of the pig gut microbiome towards novel bacterial diversity and tailored functional studies.</title>
        <authorList>
            <person name="Wylensek D."/>
            <person name="Hitch T.C.A."/>
            <person name="Clavel T."/>
        </authorList>
    </citation>
    <scope>NUCLEOTIDE SEQUENCE [LARGE SCALE GENOMIC DNA]</scope>
    <source>
        <strain evidence="2 3">NM-380-WT-3C1</strain>
    </source>
</reference>
<dbReference type="Gene3D" id="1.10.3290.10">
    <property type="entry name" value="Fido-like domain"/>
    <property type="match status" value="1"/>
</dbReference>
<dbReference type="PROSITE" id="PS51459">
    <property type="entry name" value="FIDO"/>
    <property type="match status" value="1"/>
</dbReference>
<gene>
    <name evidence="2" type="ORF">FYJ80_02480</name>
</gene>
<dbReference type="Pfam" id="PF02661">
    <property type="entry name" value="Fic"/>
    <property type="match status" value="1"/>
</dbReference>
<accession>A0A7X2PB51</accession>
<dbReference type="InterPro" id="IPR003812">
    <property type="entry name" value="Fido"/>
</dbReference>
<dbReference type="Proteomes" id="UP000460549">
    <property type="component" value="Unassembled WGS sequence"/>
</dbReference>
<dbReference type="EMBL" id="VUNN01000003">
    <property type="protein sequence ID" value="MSU05649.1"/>
    <property type="molecule type" value="Genomic_DNA"/>
</dbReference>
<proteinExistence type="predicted"/>
<sequence length="295" mass="33858">MKYIGVKEAAKKWGISDRRVRILCDDGRVEGAIKLEWSWTIPADAPKPFDGRTMRPFKNNSVRLGTIDLTTLMNLREENKGYDRMSDKVKALRVDNLTLALALSREKFQKKSIEQILSGKVIASTSLEKHLLYSNFSSLLITTKENSFLWDSKRVLELHQSFVQGIDDLTGGSYRDGFSDVKSESGDALKIKYQMETLFMQFDREWKGINEIFKAVLMFGQIMKIKPFESHNEDFALLLLLCMLESAGYIIPAFDSDMCDEINAALSLAYRRDSYQDLARIVERSLIKSYHILHD</sequence>
<name>A0A7X2PB51_9SPIO</name>
<dbReference type="InterPro" id="IPR036597">
    <property type="entry name" value="Fido-like_dom_sf"/>
</dbReference>
<comment type="caution">
    <text evidence="2">The sequence shown here is derived from an EMBL/GenBank/DDBJ whole genome shotgun (WGS) entry which is preliminary data.</text>
</comment>
<feature type="domain" description="Fido" evidence="1">
    <location>
        <begin position="150"/>
        <end position="284"/>
    </location>
</feature>
<dbReference type="RefSeq" id="WP_154424550.1">
    <property type="nucleotide sequence ID" value="NZ_VUNN01000003.1"/>
</dbReference>
<organism evidence="2 3">
    <name type="scientific">Bullifex porci</name>
    <dbReference type="NCBI Taxonomy" id="2606638"/>
    <lineage>
        <taxon>Bacteria</taxon>
        <taxon>Pseudomonadati</taxon>
        <taxon>Spirochaetota</taxon>
        <taxon>Spirochaetia</taxon>
        <taxon>Spirochaetales</taxon>
        <taxon>Spirochaetaceae</taxon>
        <taxon>Bullifex</taxon>
    </lineage>
</organism>
<evidence type="ECO:0000259" key="1">
    <source>
        <dbReference type="PROSITE" id="PS51459"/>
    </source>
</evidence>
<evidence type="ECO:0000313" key="3">
    <source>
        <dbReference type="Proteomes" id="UP000460549"/>
    </source>
</evidence>
<evidence type="ECO:0000313" key="2">
    <source>
        <dbReference type="EMBL" id="MSU05649.1"/>
    </source>
</evidence>
<protein>
    <recommendedName>
        <fullName evidence="1">Fido domain-containing protein</fullName>
    </recommendedName>
</protein>
<dbReference type="AlphaFoldDB" id="A0A7X2PB51"/>